<reference evidence="1 2" key="1">
    <citation type="submission" date="2022-05" db="EMBL/GenBank/DDBJ databases">
        <authorList>
            <consortium name="Genoscope - CEA"/>
            <person name="William W."/>
        </authorList>
    </citation>
    <scope>NUCLEOTIDE SEQUENCE [LARGE SCALE GENOMIC DNA]</scope>
</reference>
<evidence type="ECO:0000313" key="1">
    <source>
        <dbReference type="EMBL" id="CAH3028681.1"/>
    </source>
</evidence>
<gene>
    <name evidence="1" type="ORF">PEVE_00034646</name>
</gene>
<dbReference type="Proteomes" id="UP001159427">
    <property type="component" value="Unassembled WGS sequence"/>
</dbReference>
<keyword evidence="2" id="KW-1185">Reference proteome</keyword>
<proteinExistence type="predicted"/>
<sequence>MTEIKAQHYEEMLNDLREKVMLKMMEEEGFELDDITLEFVEDRMAKQQDKPQQTSGSKKIFAGGLVCADIECILDSASTFIPILISYSRGYSKTIFHHWGTNCVDLFIQTLTKMLHFKHKSVTFKDFLAVISEHTPGEFHQDVWTG</sequence>
<organism evidence="1 2">
    <name type="scientific">Porites evermanni</name>
    <dbReference type="NCBI Taxonomy" id="104178"/>
    <lineage>
        <taxon>Eukaryota</taxon>
        <taxon>Metazoa</taxon>
        <taxon>Cnidaria</taxon>
        <taxon>Anthozoa</taxon>
        <taxon>Hexacorallia</taxon>
        <taxon>Scleractinia</taxon>
        <taxon>Fungiina</taxon>
        <taxon>Poritidae</taxon>
        <taxon>Porites</taxon>
    </lineage>
</organism>
<accession>A0ABN8MJI1</accession>
<protein>
    <submittedName>
        <fullName evidence="1">Uncharacterized protein</fullName>
    </submittedName>
</protein>
<dbReference type="EMBL" id="CALNXI010000528">
    <property type="protein sequence ID" value="CAH3028681.1"/>
    <property type="molecule type" value="Genomic_DNA"/>
</dbReference>
<name>A0ABN8MJI1_9CNID</name>
<comment type="caution">
    <text evidence="1">The sequence shown here is derived from an EMBL/GenBank/DDBJ whole genome shotgun (WGS) entry which is preliminary data.</text>
</comment>
<evidence type="ECO:0000313" key="2">
    <source>
        <dbReference type="Proteomes" id="UP001159427"/>
    </source>
</evidence>